<proteinExistence type="predicted"/>
<keyword evidence="2" id="KW-1185">Reference proteome</keyword>
<name>A0ACC1HFL2_9FUNG</name>
<comment type="caution">
    <text evidence="1">The sequence shown here is derived from an EMBL/GenBank/DDBJ whole genome shotgun (WGS) entry which is preliminary data.</text>
</comment>
<feature type="non-terminal residue" evidence="1">
    <location>
        <position position="819"/>
    </location>
</feature>
<reference evidence="1" key="1">
    <citation type="submission" date="2022-06" db="EMBL/GenBank/DDBJ databases">
        <title>Phylogenomic reconstructions and comparative analyses of Kickxellomycotina fungi.</title>
        <authorList>
            <person name="Reynolds N.K."/>
            <person name="Stajich J.E."/>
            <person name="Barry K."/>
            <person name="Grigoriev I.V."/>
            <person name="Crous P."/>
            <person name="Smith M.E."/>
        </authorList>
    </citation>
    <scope>NUCLEOTIDE SEQUENCE</scope>
    <source>
        <strain evidence="1">RSA 2271</strain>
    </source>
</reference>
<accession>A0ACC1HFL2</accession>
<gene>
    <name evidence="1" type="ORF">EV182_003108</name>
</gene>
<organism evidence="1 2">
    <name type="scientific">Spiromyces aspiralis</name>
    <dbReference type="NCBI Taxonomy" id="68401"/>
    <lineage>
        <taxon>Eukaryota</taxon>
        <taxon>Fungi</taxon>
        <taxon>Fungi incertae sedis</taxon>
        <taxon>Zoopagomycota</taxon>
        <taxon>Kickxellomycotina</taxon>
        <taxon>Kickxellomycetes</taxon>
        <taxon>Kickxellales</taxon>
        <taxon>Kickxellaceae</taxon>
        <taxon>Spiromyces</taxon>
    </lineage>
</organism>
<evidence type="ECO:0000313" key="2">
    <source>
        <dbReference type="Proteomes" id="UP001145114"/>
    </source>
</evidence>
<dbReference type="EMBL" id="JAMZIH010005899">
    <property type="protein sequence ID" value="KAJ1674523.1"/>
    <property type="molecule type" value="Genomic_DNA"/>
</dbReference>
<sequence>MMLVLPSDERNWLKGRVPDCVHPLHYNIELHLDPEKEHYHGEVTIKQCGGPQTAKIPCSATQGPETLTISIDTALAAGGVVAVTAAFSGRFSNGLLGLYRSKYMSYQGLDPQSDENPRLRRMIVSNFSSACVGRAFPCIDNLLFKASIDLVVTHPADQTVLSTMVVEQAIPVAIDTEPSGGGHLNGDQSALLPQRYVRTKFATTYPMAISHLGLVVGDFRCAELFPPGSKFGERLRGGIWSVKPSANAQYPTIQRHVANALEYYGKGFSMPYPLPKLDIIEVPELEFSTISLWGLILVRSCILSEPEHAPFLQSQQLEYRLYQDIASQWLGHVSTLCESAGAEFHAKLLAWVSTLAMKGYNCMVKQKTRVNLNKLQEEYEEYISEDIPLLPVIRTKDLFAFHVFNMYLTHKALFERISDYLRDYEMQSTTTSQLFQILRRSSYYENNRNIYDWMTASGVPIMNLEGIKDESPESAANRNVFSISQLQYTSSDGIQPEPSPLAMKKLQCYMPLTKRVENCTLGRDGRCRLFTSQDSLDDSGGQQMPWFVLQCAYNDLPFYLKRPRQCRLLDDVAALIETVTTGIQEREIIQLLHNTFCLILIGQAPVSNLLDMLKVCSRSRQLSIKWAVLRYLLRIRSTWYADRDINSDALRDWICELSRDSWVRIRQAKSCGSIQSHHCRMTVMAELGLHDDTDLVTKSIALLDTVILSDSVGPAQSQQQKRRKVQRATKSISIEALQGALLCCARSRNADMCDRAWDLYIRLGRYEVPCVCTGSNRDLERVTIIRALAQCPLPEMTARMLDAILAPTNEQGMQHYHAV</sequence>
<dbReference type="Proteomes" id="UP001145114">
    <property type="component" value="Unassembled WGS sequence"/>
</dbReference>
<protein>
    <submittedName>
        <fullName evidence="1">Uncharacterized protein</fullName>
    </submittedName>
</protein>
<evidence type="ECO:0000313" key="1">
    <source>
        <dbReference type="EMBL" id="KAJ1674523.1"/>
    </source>
</evidence>